<feature type="transmembrane region" description="Helical" evidence="1">
    <location>
        <begin position="248"/>
        <end position="273"/>
    </location>
</feature>
<gene>
    <name evidence="2" type="ORF">U6A24_03550</name>
</gene>
<evidence type="ECO:0000256" key="1">
    <source>
        <dbReference type="SAM" id="Phobius"/>
    </source>
</evidence>
<protein>
    <submittedName>
        <fullName evidence="2">DUF2306 domain-containing protein</fullName>
    </submittedName>
</protein>
<accession>A0ABU5ZR24</accession>
<feature type="transmembrane region" description="Helical" evidence="1">
    <location>
        <begin position="21"/>
        <end position="45"/>
    </location>
</feature>
<reference evidence="2 3" key="1">
    <citation type="journal article" date="2013" name="Int. J. Syst. Evol. Microbiol.">
        <title>Aquimarina gracilis sp. nov., isolated from the gut microflora of a mussel, Mytilus coruscus, and emended description of Aquimarina spongiae.</title>
        <authorList>
            <person name="Park S.C."/>
            <person name="Choe H.N."/>
            <person name="Baik K.S."/>
            <person name="Seong C.N."/>
        </authorList>
    </citation>
    <scope>NUCLEOTIDE SEQUENCE [LARGE SCALE GENOMIC DNA]</scope>
    <source>
        <strain evidence="2 3">PSC32</strain>
    </source>
</reference>
<comment type="caution">
    <text evidence="2">The sequence shown here is derived from an EMBL/GenBank/DDBJ whole genome shotgun (WGS) entry which is preliminary data.</text>
</comment>
<feature type="transmembrane region" description="Helical" evidence="1">
    <location>
        <begin position="115"/>
        <end position="132"/>
    </location>
</feature>
<organism evidence="2 3">
    <name type="scientific">Aquimarina gracilis</name>
    <dbReference type="NCBI Taxonomy" id="874422"/>
    <lineage>
        <taxon>Bacteria</taxon>
        <taxon>Pseudomonadati</taxon>
        <taxon>Bacteroidota</taxon>
        <taxon>Flavobacteriia</taxon>
        <taxon>Flavobacteriales</taxon>
        <taxon>Flavobacteriaceae</taxon>
        <taxon>Aquimarina</taxon>
    </lineage>
</organism>
<dbReference type="RefSeq" id="WP_324178563.1">
    <property type="nucleotide sequence ID" value="NZ_BAABAW010000003.1"/>
</dbReference>
<feature type="transmembrane region" description="Helical" evidence="1">
    <location>
        <begin position="181"/>
        <end position="199"/>
    </location>
</feature>
<keyword evidence="3" id="KW-1185">Reference proteome</keyword>
<keyword evidence="1" id="KW-1133">Transmembrane helix</keyword>
<feature type="transmembrane region" description="Helical" evidence="1">
    <location>
        <begin position="138"/>
        <end position="160"/>
    </location>
</feature>
<dbReference type="Proteomes" id="UP001327027">
    <property type="component" value="Unassembled WGS sequence"/>
</dbReference>
<evidence type="ECO:0000313" key="2">
    <source>
        <dbReference type="EMBL" id="MEB3344519.1"/>
    </source>
</evidence>
<proteinExistence type="predicted"/>
<dbReference type="EMBL" id="JAYKLX010000002">
    <property type="protein sequence ID" value="MEB3344519.1"/>
    <property type="molecule type" value="Genomic_DNA"/>
</dbReference>
<sequence length="277" mass="31100">MDTQENLVGKLQSRSFNANKALNSAAIFWFIVAVIGQWFFAYYIAVFYGGTLVEGNLAAWTKRMIHGFVEGDYLGNSFVLLHILLAFVITFGGPFQFIPQLRTKAKTFHRWNGRLYTATALLISIGALYMVWAREAVVGGFFGQLAISGNALLIVVFAVMTIRTAMNRNFVAHRKWALRTFLVVSGVWFFRVGFGLWIFLNNGSAPGSTQDLTGPFDMFLYFANYLLPIFFLELYFRAQEKGGFISKIGMAAGLFILTFLTGSGIFMAAQIFWLPNL</sequence>
<feature type="transmembrane region" description="Helical" evidence="1">
    <location>
        <begin position="219"/>
        <end position="236"/>
    </location>
</feature>
<keyword evidence="1" id="KW-0472">Membrane</keyword>
<keyword evidence="1" id="KW-0812">Transmembrane</keyword>
<evidence type="ECO:0000313" key="3">
    <source>
        <dbReference type="Proteomes" id="UP001327027"/>
    </source>
</evidence>
<feature type="transmembrane region" description="Helical" evidence="1">
    <location>
        <begin position="73"/>
        <end position="95"/>
    </location>
</feature>
<dbReference type="Pfam" id="PF10067">
    <property type="entry name" value="DUF2306"/>
    <property type="match status" value="1"/>
</dbReference>
<name>A0ABU5ZR24_9FLAO</name>
<dbReference type="InterPro" id="IPR018750">
    <property type="entry name" value="DUF2306_membrane"/>
</dbReference>